<dbReference type="InterPro" id="IPR002867">
    <property type="entry name" value="IBR_dom"/>
</dbReference>
<reference evidence="10" key="2">
    <citation type="journal article" date="2022" name="Microb. Genom.">
        <title>A chromosome-scale genome assembly of the tomato pathogen Cladosporium fulvum reveals a compartmentalized genome architecture and the presence of a dispensable chromosome.</title>
        <authorList>
            <person name="Zaccaron A.Z."/>
            <person name="Chen L.H."/>
            <person name="Samaras A."/>
            <person name="Stergiopoulos I."/>
        </authorList>
    </citation>
    <scope>NUCLEOTIDE SEQUENCE</scope>
    <source>
        <strain evidence="10">Race5_Kim</strain>
    </source>
</reference>
<dbReference type="GO" id="GO:0061630">
    <property type="term" value="F:ubiquitin protein ligase activity"/>
    <property type="evidence" value="ECO:0007669"/>
    <property type="project" value="UniProtKB-EC"/>
</dbReference>
<evidence type="ECO:0000313" key="11">
    <source>
        <dbReference type="Proteomes" id="UP000756132"/>
    </source>
</evidence>
<evidence type="ECO:0000256" key="8">
    <source>
        <dbReference type="ARBA" id="ARBA00022833"/>
    </source>
</evidence>
<dbReference type="InterPro" id="IPR044066">
    <property type="entry name" value="TRIAD_supradom"/>
</dbReference>
<dbReference type="Pfam" id="PF01485">
    <property type="entry name" value="IBR"/>
    <property type="match status" value="1"/>
</dbReference>
<dbReference type="PROSITE" id="PS51873">
    <property type="entry name" value="TRIAD"/>
    <property type="match status" value="1"/>
</dbReference>
<dbReference type="KEGG" id="ffu:CLAFUR5_09164"/>
<evidence type="ECO:0000256" key="5">
    <source>
        <dbReference type="ARBA" id="ARBA00022737"/>
    </source>
</evidence>
<dbReference type="Proteomes" id="UP000756132">
    <property type="component" value="Chromosome 9"/>
</dbReference>
<organism evidence="10 11">
    <name type="scientific">Passalora fulva</name>
    <name type="common">Tomato leaf mold</name>
    <name type="synonym">Cladosporium fulvum</name>
    <dbReference type="NCBI Taxonomy" id="5499"/>
    <lineage>
        <taxon>Eukaryota</taxon>
        <taxon>Fungi</taxon>
        <taxon>Dikarya</taxon>
        <taxon>Ascomycota</taxon>
        <taxon>Pezizomycotina</taxon>
        <taxon>Dothideomycetes</taxon>
        <taxon>Dothideomycetidae</taxon>
        <taxon>Mycosphaerellales</taxon>
        <taxon>Mycosphaerellaceae</taxon>
        <taxon>Fulvia</taxon>
    </lineage>
</organism>
<dbReference type="AlphaFoldDB" id="A0A9Q8PG64"/>
<comment type="catalytic activity">
    <reaction evidence="1">
        <text>[E2 ubiquitin-conjugating enzyme]-S-ubiquitinyl-L-cysteine + [acceptor protein]-L-lysine = [E2 ubiquitin-conjugating enzyme]-L-cysteine + [acceptor protein]-N(6)-ubiquitinyl-L-lysine.</text>
        <dbReference type="EC" id="2.3.2.31"/>
    </reaction>
</comment>
<dbReference type="GO" id="GO:0016567">
    <property type="term" value="P:protein ubiquitination"/>
    <property type="evidence" value="ECO:0007669"/>
    <property type="project" value="InterPro"/>
</dbReference>
<feature type="domain" description="RING-type" evidence="9">
    <location>
        <begin position="8"/>
        <end position="186"/>
    </location>
</feature>
<evidence type="ECO:0000313" key="10">
    <source>
        <dbReference type="EMBL" id="UJO21883.1"/>
    </source>
</evidence>
<keyword evidence="5" id="KW-0677">Repeat</keyword>
<keyword evidence="8" id="KW-0862">Zinc</keyword>
<keyword evidence="6" id="KW-0863">Zinc-finger</keyword>
<gene>
    <name evidence="10" type="ORF">CLAFUR5_09164</name>
</gene>
<sequence length="186" mass="21018">MSVDNASPKDVCVGCSQEVEAKSGLLMPQCQCFYCPACLRNRVEYAFENPPRCCYEALSFRSAKTLLPARLVHQIQTNLLELTTKKRLHCHNPNCGVFVAPRHIHNSNGYCQKCLAVTCAKCREKEHFGRCSNTIEQLRQKYKFQQCPTCGHVVERFGGCNHMSCTCGSEECECIGDEHESEDKDE</sequence>
<evidence type="ECO:0000259" key="9">
    <source>
        <dbReference type="PROSITE" id="PS51873"/>
    </source>
</evidence>
<keyword evidence="11" id="KW-1185">Reference proteome</keyword>
<dbReference type="RefSeq" id="XP_047766249.1">
    <property type="nucleotide sequence ID" value="XM_047908312.1"/>
</dbReference>
<evidence type="ECO:0000256" key="6">
    <source>
        <dbReference type="ARBA" id="ARBA00022771"/>
    </source>
</evidence>
<reference evidence="10" key="1">
    <citation type="submission" date="2021-12" db="EMBL/GenBank/DDBJ databases">
        <authorList>
            <person name="Zaccaron A."/>
            <person name="Stergiopoulos I."/>
        </authorList>
    </citation>
    <scope>NUCLEOTIDE SEQUENCE</scope>
    <source>
        <strain evidence="10">Race5_Kim</strain>
    </source>
</reference>
<dbReference type="SUPFAM" id="SSF57850">
    <property type="entry name" value="RING/U-box"/>
    <property type="match status" value="1"/>
</dbReference>
<evidence type="ECO:0000256" key="7">
    <source>
        <dbReference type="ARBA" id="ARBA00022786"/>
    </source>
</evidence>
<dbReference type="InterPro" id="IPR031127">
    <property type="entry name" value="E3_UB_ligase_RBR"/>
</dbReference>
<dbReference type="EMBL" id="CP090171">
    <property type="protein sequence ID" value="UJO21883.1"/>
    <property type="molecule type" value="Genomic_DNA"/>
</dbReference>
<accession>A0A9Q8PG64</accession>
<evidence type="ECO:0000256" key="4">
    <source>
        <dbReference type="ARBA" id="ARBA00022723"/>
    </source>
</evidence>
<evidence type="ECO:0000256" key="3">
    <source>
        <dbReference type="ARBA" id="ARBA00022679"/>
    </source>
</evidence>
<keyword evidence="3" id="KW-0808">Transferase</keyword>
<dbReference type="PANTHER" id="PTHR11685">
    <property type="entry name" value="RBR FAMILY RING FINGER AND IBR DOMAIN-CONTAINING"/>
    <property type="match status" value="1"/>
</dbReference>
<dbReference type="GO" id="GO:0008270">
    <property type="term" value="F:zinc ion binding"/>
    <property type="evidence" value="ECO:0007669"/>
    <property type="project" value="UniProtKB-KW"/>
</dbReference>
<protein>
    <recommendedName>
        <fullName evidence="2">RBR-type E3 ubiquitin transferase</fullName>
        <ecNumber evidence="2">2.3.2.31</ecNumber>
    </recommendedName>
</protein>
<proteinExistence type="predicted"/>
<evidence type="ECO:0000256" key="1">
    <source>
        <dbReference type="ARBA" id="ARBA00001798"/>
    </source>
</evidence>
<evidence type="ECO:0000256" key="2">
    <source>
        <dbReference type="ARBA" id="ARBA00012251"/>
    </source>
</evidence>
<keyword evidence="7" id="KW-0833">Ubl conjugation pathway</keyword>
<dbReference type="OrthoDB" id="10009520at2759"/>
<name>A0A9Q8PG64_PASFU</name>
<dbReference type="EC" id="2.3.2.31" evidence="2"/>
<keyword evidence="4" id="KW-0479">Metal-binding</keyword>
<dbReference type="GeneID" id="71989042"/>